<comment type="caution">
    <text evidence="1">The sequence shown here is derived from an EMBL/GenBank/DDBJ whole genome shotgun (WGS) entry which is preliminary data.</text>
</comment>
<evidence type="ECO:0000313" key="2">
    <source>
        <dbReference type="Proteomes" id="UP000320674"/>
    </source>
</evidence>
<proteinExistence type="predicted"/>
<dbReference type="EMBL" id="SFAZ01000079">
    <property type="protein sequence ID" value="TRU77587.1"/>
    <property type="molecule type" value="Genomic_DNA"/>
</dbReference>
<reference evidence="1 2" key="1">
    <citation type="submission" date="2019-01" db="EMBL/GenBank/DDBJ databases">
        <title>Coherence of Microcystis species and biogeography revealed through population genomics.</title>
        <authorList>
            <person name="Perez-Carrascal O.M."/>
            <person name="Terrat Y."/>
            <person name="Giani A."/>
            <person name="Fortin N."/>
            <person name="Tromas N."/>
            <person name="Shapiro B.J."/>
        </authorList>
    </citation>
    <scope>NUCLEOTIDE SEQUENCE [LARGE SCALE GENOMIC DNA]</scope>
    <source>
        <strain evidence="1">Mv_BB_P_19951000_S68D</strain>
    </source>
</reference>
<sequence length="42" mass="4547">MGWWGVGVVGNLAEISPSPYPPKSLSTAFRLSSQKKAILYPI</sequence>
<organism evidence="1 2">
    <name type="scientific">Microcystis viridis Mv_BB_P_19951000_S68D</name>
    <dbReference type="NCBI Taxonomy" id="2486270"/>
    <lineage>
        <taxon>Bacteria</taxon>
        <taxon>Bacillati</taxon>
        <taxon>Cyanobacteriota</taxon>
        <taxon>Cyanophyceae</taxon>
        <taxon>Oscillatoriophycideae</taxon>
        <taxon>Chroococcales</taxon>
        <taxon>Microcystaceae</taxon>
        <taxon>Microcystis</taxon>
    </lineage>
</organism>
<dbReference type="AlphaFoldDB" id="A0A552I2C7"/>
<protein>
    <submittedName>
        <fullName evidence="1">Indole-3-glycerol-phosphate synthase</fullName>
    </submittedName>
</protein>
<gene>
    <name evidence="1" type="ORF">EWV77_05535</name>
</gene>
<dbReference type="Proteomes" id="UP000320674">
    <property type="component" value="Unassembled WGS sequence"/>
</dbReference>
<accession>A0A552I2C7</accession>
<evidence type="ECO:0000313" key="1">
    <source>
        <dbReference type="EMBL" id="TRU77587.1"/>
    </source>
</evidence>
<name>A0A552I2C7_MICVR</name>